<name>A0A2S1LZF6_9BACI</name>
<evidence type="ECO:0000313" key="3">
    <source>
        <dbReference type="Proteomes" id="UP000036202"/>
    </source>
</evidence>
<dbReference type="Proteomes" id="UP000036202">
    <property type="component" value="Chromosome"/>
</dbReference>
<keyword evidence="1" id="KW-0472">Membrane</keyword>
<sequence>MILAAKKTQTMSIKEFMNGGKETNPKINRGDVKTGQEWLPLSLGMIGLPFLIESFTNIAFAAEAVPAMSTKEEVKAKVIEAFNPLIELAQGLAYPVTFIAIAGAGIMWIIGRRERAMDTLQGATIGYFVVQLAPLIMKLLTSVTTGF</sequence>
<gene>
    <name evidence="2" type="ORF">BEH_24310</name>
</gene>
<evidence type="ECO:0000313" key="2">
    <source>
        <dbReference type="EMBL" id="AWG44189.1"/>
    </source>
</evidence>
<feature type="transmembrane region" description="Helical" evidence="1">
    <location>
        <begin position="122"/>
        <end position="141"/>
    </location>
</feature>
<accession>A0A2S1LZF6</accession>
<evidence type="ECO:0000256" key="1">
    <source>
        <dbReference type="SAM" id="Phobius"/>
    </source>
</evidence>
<dbReference type="RefSeq" id="WP_048896788.1">
    <property type="nucleotide sequence ID" value="NZ_CP011974.1"/>
</dbReference>
<feature type="transmembrane region" description="Helical" evidence="1">
    <location>
        <begin position="38"/>
        <end position="62"/>
    </location>
</feature>
<feature type="transmembrane region" description="Helical" evidence="1">
    <location>
        <begin position="92"/>
        <end position="110"/>
    </location>
</feature>
<protein>
    <submittedName>
        <fullName evidence="2">Uncharacterized protein</fullName>
    </submittedName>
</protein>
<keyword evidence="3" id="KW-1185">Reference proteome</keyword>
<organism evidence="2 3">
    <name type="scientific">Priestia filamentosa</name>
    <dbReference type="NCBI Taxonomy" id="1402861"/>
    <lineage>
        <taxon>Bacteria</taxon>
        <taxon>Bacillati</taxon>
        <taxon>Bacillota</taxon>
        <taxon>Bacilli</taxon>
        <taxon>Bacillales</taxon>
        <taxon>Bacillaceae</taxon>
        <taxon>Priestia</taxon>
    </lineage>
</organism>
<proteinExistence type="predicted"/>
<dbReference type="AlphaFoldDB" id="A0A2S1LZF6"/>
<reference evidence="2 3" key="1">
    <citation type="journal article" date="2015" name="PLoS ONE">
        <title>Genome Sequence of Bacillus endophyticus and Analysis of Its Companion Mechanism in the Ketogulonigenium vulgare-Bacillus Strain Consortium.</title>
        <authorList>
            <person name="Jia N."/>
            <person name="Du J."/>
            <person name="Ding M.Z."/>
            <person name="Gao F."/>
            <person name="Yuan Y.J."/>
        </authorList>
    </citation>
    <scope>NUCLEOTIDE SEQUENCE [LARGE SCALE GENOMIC DNA]</scope>
    <source>
        <strain evidence="2 3">Hbe603</strain>
    </source>
</reference>
<dbReference type="KEGG" id="beo:BEH_24310"/>
<reference evidence="3" key="2">
    <citation type="submission" date="2015-06" db="EMBL/GenBank/DDBJ databases">
        <title>Genome Sequence of Bacillus endophyticus and Analysis of its Companion Mechanism in the Ketogulonigenium vulgare-Bacillus strain Consortium.</title>
        <authorList>
            <person name="Jia N."/>
            <person name="Du J."/>
            <person name="Ding M.-Z."/>
            <person name="Gao F."/>
            <person name="Yuan Y.-J."/>
        </authorList>
    </citation>
    <scope>NUCLEOTIDE SEQUENCE [LARGE SCALE GENOMIC DNA]</scope>
    <source>
        <strain evidence="3">Hbe603</strain>
    </source>
</reference>
<dbReference type="EMBL" id="CP011974">
    <property type="protein sequence ID" value="AWG44189.1"/>
    <property type="molecule type" value="Genomic_DNA"/>
</dbReference>
<keyword evidence="1" id="KW-0812">Transmembrane</keyword>
<keyword evidence="1" id="KW-1133">Transmembrane helix</keyword>
<dbReference type="OrthoDB" id="2454059at2"/>